<accession>A0A6S7LRM2</accession>
<organism evidence="1 2">
    <name type="scientific">Paramuricea clavata</name>
    <name type="common">Red gorgonian</name>
    <name type="synonym">Violescent sea-whip</name>
    <dbReference type="NCBI Taxonomy" id="317549"/>
    <lineage>
        <taxon>Eukaryota</taxon>
        <taxon>Metazoa</taxon>
        <taxon>Cnidaria</taxon>
        <taxon>Anthozoa</taxon>
        <taxon>Octocorallia</taxon>
        <taxon>Malacalcyonacea</taxon>
        <taxon>Plexauridae</taxon>
        <taxon>Paramuricea</taxon>
    </lineage>
</organism>
<name>A0A6S7LRM2_PARCT</name>
<evidence type="ECO:0000313" key="2">
    <source>
        <dbReference type="Proteomes" id="UP001152795"/>
    </source>
</evidence>
<gene>
    <name evidence="1" type="ORF">PACLA_8A047333</name>
</gene>
<dbReference type="AlphaFoldDB" id="A0A6S7LRM2"/>
<keyword evidence="2" id="KW-1185">Reference proteome</keyword>
<dbReference type="Pfam" id="PF00078">
    <property type="entry name" value="RVT_1"/>
    <property type="match status" value="1"/>
</dbReference>
<dbReference type="InterPro" id="IPR000477">
    <property type="entry name" value="RT_dom"/>
</dbReference>
<dbReference type="Proteomes" id="UP001152795">
    <property type="component" value="Unassembled WGS sequence"/>
</dbReference>
<dbReference type="PROSITE" id="PS50878">
    <property type="entry name" value="RT_POL"/>
    <property type="match status" value="1"/>
</dbReference>
<dbReference type="EMBL" id="CACRXK020029488">
    <property type="protein sequence ID" value="CAB4042102.1"/>
    <property type="molecule type" value="Genomic_DNA"/>
</dbReference>
<protein>
    <submittedName>
        <fullName evidence="1">Uncharacterized protein</fullName>
    </submittedName>
</protein>
<dbReference type="PANTHER" id="PTHR33332">
    <property type="entry name" value="REVERSE TRANSCRIPTASE DOMAIN-CONTAINING PROTEIN"/>
    <property type="match status" value="1"/>
</dbReference>
<proteinExistence type="predicted"/>
<sequence length="396" mass="45143">MTLEIRLKLYDDASYLTSVKYNWSKCDIAKVVYLGQQTDWFYSGVFDNSVDTQSQESLNKILNIVDNSVPTIKLKTTKEGIPIKKAPWECSRLQHSRKAKDKAWHCFDTSPTHYNLMSAIIEAQDQYKTIERESKESCEIKLAKGIKYNSKQFYAYLRSKKKSNPTVSKLKKPNGEFTTSVKESADLLVKSFATVFTNETSLTRDCNMDIIAVKQIDPLIISDYDVKNELLALDVSYEDPVDLIYLDFQKAFDKVAHERLLLKLESYGITGQVHDIIRNFLTGRSMTVRVGDHISSWEPVTSGVPQGSVLGPLLFILFINDMPQVTKFNTLLFADDSKVIGNANYPEDIQTDIDCLSRWSEIWQMKFNVEKCGVLHIGESNPQHGYTKNAIELNKP</sequence>
<evidence type="ECO:0000313" key="1">
    <source>
        <dbReference type="EMBL" id="CAB4042102.1"/>
    </source>
</evidence>
<reference evidence="1" key="1">
    <citation type="submission" date="2020-04" db="EMBL/GenBank/DDBJ databases">
        <authorList>
            <person name="Alioto T."/>
            <person name="Alioto T."/>
            <person name="Gomez Garrido J."/>
        </authorList>
    </citation>
    <scope>NUCLEOTIDE SEQUENCE</scope>
    <source>
        <strain evidence="1">A484AB</strain>
    </source>
</reference>
<comment type="caution">
    <text evidence="1">The sequence shown here is derived from an EMBL/GenBank/DDBJ whole genome shotgun (WGS) entry which is preliminary data.</text>
</comment>
<dbReference type="OrthoDB" id="426210at2759"/>